<sequence length="95" mass="11107">MGRKSRAELLYEEVKEDYEEETGSWIVIYDFPRMKAHSNFWDNVHRVNTLVGEGSLIQNSVYMTPSKRGAVTILKLARHYGAETFMYRAEVMDIE</sequence>
<proteinExistence type="predicted"/>
<dbReference type="AlphaFoldDB" id="A0A0F9PDJ8"/>
<accession>A0A0F9PDJ8</accession>
<name>A0A0F9PDJ8_9ZZZZ</name>
<organism evidence="1">
    <name type="scientific">marine sediment metagenome</name>
    <dbReference type="NCBI Taxonomy" id="412755"/>
    <lineage>
        <taxon>unclassified sequences</taxon>
        <taxon>metagenomes</taxon>
        <taxon>ecological metagenomes</taxon>
    </lineage>
</organism>
<gene>
    <name evidence="1" type="ORF">LCGC14_1151310</name>
</gene>
<protein>
    <submittedName>
        <fullName evidence="1">Uncharacterized protein</fullName>
    </submittedName>
</protein>
<comment type="caution">
    <text evidence="1">The sequence shown here is derived from an EMBL/GenBank/DDBJ whole genome shotgun (WGS) entry which is preliminary data.</text>
</comment>
<reference evidence="1" key="1">
    <citation type="journal article" date="2015" name="Nature">
        <title>Complex archaea that bridge the gap between prokaryotes and eukaryotes.</title>
        <authorList>
            <person name="Spang A."/>
            <person name="Saw J.H."/>
            <person name="Jorgensen S.L."/>
            <person name="Zaremba-Niedzwiedzka K."/>
            <person name="Martijn J."/>
            <person name="Lind A.E."/>
            <person name="van Eijk R."/>
            <person name="Schleper C."/>
            <person name="Guy L."/>
            <person name="Ettema T.J."/>
        </authorList>
    </citation>
    <scope>NUCLEOTIDE SEQUENCE</scope>
</reference>
<dbReference type="EMBL" id="LAZR01005536">
    <property type="protein sequence ID" value="KKM99100.1"/>
    <property type="molecule type" value="Genomic_DNA"/>
</dbReference>
<evidence type="ECO:0000313" key="1">
    <source>
        <dbReference type="EMBL" id="KKM99100.1"/>
    </source>
</evidence>